<feature type="compositionally biased region" description="Polar residues" evidence="2">
    <location>
        <begin position="447"/>
        <end position="505"/>
    </location>
</feature>
<organism evidence="3 4">
    <name type="scientific">Suillus discolor</name>
    <dbReference type="NCBI Taxonomy" id="1912936"/>
    <lineage>
        <taxon>Eukaryota</taxon>
        <taxon>Fungi</taxon>
        <taxon>Dikarya</taxon>
        <taxon>Basidiomycota</taxon>
        <taxon>Agaricomycotina</taxon>
        <taxon>Agaricomycetes</taxon>
        <taxon>Agaricomycetidae</taxon>
        <taxon>Boletales</taxon>
        <taxon>Suillineae</taxon>
        <taxon>Suillaceae</taxon>
        <taxon>Suillus</taxon>
    </lineage>
</organism>
<feature type="compositionally biased region" description="Basic and acidic residues" evidence="2">
    <location>
        <begin position="86"/>
        <end position="105"/>
    </location>
</feature>
<feature type="coiled-coil region" evidence="1">
    <location>
        <begin position="920"/>
        <end position="954"/>
    </location>
</feature>
<name>A0A9P7JLL5_9AGAM</name>
<keyword evidence="1" id="KW-0175">Coiled coil</keyword>
<reference evidence="3" key="1">
    <citation type="journal article" date="2020" name="New Phytol.">
        <title>Comparative genomics reveals dynamic genome evolution in host specialist ectomycorrhizal fungi.</title>
        <authorList>
            <person name="Lofgren L.A."/>
            <person name="Nguyen N.H."/>
            <person name="Vilgalys R."/>
            <person name="Ruytinx J."/>
            <person name="Liao H.L."/>
            <person name="Branco S."/>
            <person name="Kuo A."/>
            <person name="LaButti K."/>
            <person name="Lipzen A."/>
            <person name="Andreopoulos W."/>
            <person name="Pangilinan J."/>
            <person name="Riley R."/>
            <person name="Hundley H."/>
            <person name="Na H."/>
            <person name="Barry K."/>
            <person name="Grigoriev I.V."/>
            <person name="Stajich J.E."/>
            <person name="Kennedy P.G."/>
        </authorList>
    </citation>
    <scope>NUCLEOTIDE SEQUENCE</scope>
    <source>
        <strain evidence="3">FC423</strain>
    </source>
</reference>
<feature type="region of interest" description="Disordered" evidence="2">
    <location>
        <begin position="30"/>
        <end position="49"/>
    </location>
</feature>
<dbReference type="GeneID" id="64693497"/>
<feature type="region of interest" description="Disordered" evidence="2">
    <location>
        <begin position="1"/>
        <end position="23"/>
    </location>
</feature>
<feature type="compositionally biased region" description="Low complexity" evidence="2">
    <location>
        <begin position="9"/>
        <end position="23"/>
    </location>
</feature>
<gene>
    <name evidence="3" type="ORF">F5147DRAFT_57474</name>
</gene>
<feature type="region of interest" description="Disordered" evidence="2">
    <location>
        <begin position="84"/>
        <end position="111"/>
    </location>
</feature>
<evidence type="ECO:0000256" key="1">
    <source>
        <dbReference type="SAM" id="Coils"/>
    </source>
</evidence>
<feature type="compositionally biased region" description="Polar residues" evidence="2">
    <location>
        <begin position="383"/>
        <end position="407"/>
    </location>
</feature>
<dbReference type="Proteomes" id="UP000823399">
    <property type="component" value="Unassembled WGS sequence"/>
</dbReference>
<dbReference type="RefSeq" id="XP_041285308.1">
    <property type="nucleotide sequence ID" value="XM_041431238.1"/>
</dbReference>
<sequence length="1225" mass="130860">MADLSPGLSMISTRTSRSSMSSNINAFPLMRRTSESSTPSTPSTPSSIPSFRAIRNLLPFGNSKPALPAQPTTQTKHPFHFASLRRSSDRKPSLSSVRDHQRDQDNPPVISISRLDAEEFNAHKRSYDIVRAASASDSLLPSLCATSQSPDDEMYAVHPCPADLSTILEADNSGISKYIPSTSPSPSPSPTSPHTFFPSKVTFFPPPSQGTILTSKDCSASQISCDPSPTASNLDLSLSKLSAELQDALSPTTADGWSSAVVVEDADVAQQPSSPRGTKHGFDSMDTISCLPQFSDPDATFDFSALDPDLAELLSPHRSPSKDMGESATDKVVLNESIIAPFPIVASTIPQTPGPRLHSAPLAERSTTPMLSGCSSVEPLSRDPTTPLSPSIRTSTAPQPDTRSPVSLGSRPSREVVRSPGPTQLPISRPSLTMRRPPSHLPRLMRSFTSTSPSIAGSTPGTSLETATGTQRRQPPSPLSAGQVTADTVMRSSSDTTGLRVSSDTCVPRPSVDVNVNFTPRSSSDIGTRDTRTGAVEQDQHPKSQRHISSCPNVNVVPTGRVPPPVPYITTTLVPTSTTPSSLSASPSTTFTSSPSATTTSTNPRTPTSSPPTTTSTPHDPTHLRRRHHPHLFLSRKRSLSVDEPSSLSAQVEKPGSNVSNRLNGAGRFGLGVRNGVGERAGRVKLTSGENRLVSSPLTRSTHTPGPPTMEWLGPRTVKAFAAAGLFDGEREETGARFERERAGSVSVNRFEQDREGASSVLSRFDRDREGATSVMSRLDRDREGATSVMSRLDRDREGSLGRYDRDRDYSTINRYASLRDHAPSRAAFSEAASTSSLGTRSVCTAGNAGAGWSPSPTFSSAARTTFSGSTAPTSVSSGVGSGISAGAGAAAGVGNAMGANVRTLQEKHCLETSALLNALADSQEACRRLREENEILRERLRVLEAMANQDRDDVGLGRGVGFGVLNRDEEDGSDKTHRCHQDFERLPHKHLASLRISPTHQSQTLTPVPHRTLIQRSHSHLPQHSRHHTVSTKASFDFTFGRTPSPSRSTQLRPPPPQQKQSQPTPSLSIQPPLSPQKSQLQRQRRASTSSSLFPAPPPEMSMLMLEDVGLSNVMSESPPSPGGSSPVVKKLGHRHSHSMIPHSHPFYAPQSSHASQSVSFTSFASTGTVAASPSTATFSMTEGPGSPNSLQLRPEHELHLGDMTSLSLYAMSDGEGDDGDEEV</sequence>
<feature type="compositionally biased region" description="Basic and acidic residues" evidence="2">
    <location>
        <begin position="527"/>
        <end position="542"/>
    </location>
</feature>
<evidence type="ECO:0000313" key="4">
    <source>
        <dbReference type="Proteomes" id="UP000823399"/>
    </source>
</evidence>
<protein>
    <submittedName>
        <fullName evidence="3">Uncharacterized protein</fullName>
    </submittedName>
</protein>
<evidence type="ECO:0000256" key="2">
    <source>
        <dbReference type="SAM" id="MobiDB-lite"/>
    </source>
</evidence>
<feature type="compositionally biased region" description="Polar residues" evidence="2">
    <location>
        <begin position="365"/>
        <end position="375"/>
    </location>
</feature>
<accession>A0A9P7JLL5</accession>
<dbReference type="AlphaFoldDB" id="A0A9P7JLL5"/>
<feature type="compositionally biased region" description="Low complexity" evidence="2">
    <location>
        <begin position="1060"/>
        <end position="1083"/>
    </location>
</feature>
<feature type="compositionally biased region" description="Basic residues" evidence="2">
    <location>
        <begin position="624"/>
        <end position="639"/>
    </location>
</feature>
<feature type="region of interest" description="Disordered" evidence="2">
    <location>
        <begin position="347"/>
        <end position="667"/>
    </location>
</feature>
<evidence type="ECO:0000313" key="3">
    <source>
        <dbReference type="EMBL" id="KAG2087702.1"/>
    </source>
</evidence>
<keyword evidence="4" id="KW-1185">Reference proteome</keyword>
<feature type="compositionally biased region" description="Low complexity" evidence="2">
    <location>
        <begin position="35"/>
        <end position="49"/>
    </location>
</feature>
<dbReference type="OrthoDB" id="3216045at2759"/>
<feature type="compositionally biased region" description="Low complexity" evidence="2">
    <location>
        <begin position="570"/>
        <end position="619"/>
    </location>
</feature>
<feature type="compositionally biased region" description="Polar residues" evidence="2">
    <location>
        <begin position="514"/>
        <end position="526"/>
    </location>
</feature>
<feature type="region of interest" description="Disordered" evidence="2">
    <location>
        <begin position="175"/>
        <end position="200"/>
    </location>
</feature>
<dbReference type="EMBL" id="JABBWM010000129">
    <property type="protein sequence ID" value="KAG2087702.1"/>
    <property type="molecule type" value="Genomic_DNA"/>
</dbReference>
<proteinExistence type="predicted"/>
<feature type="region of interest" description="Disordered" evidence="2">
    <location>
        <begin position="1038"/>
        <end position="1102"/>
    </location>
</feature>
<comment type="caution">
    <text evidence="3">The sequence shown here is derived from an EMBL/GenBank/DDBJ whole genome shotgun (WGS) entry which is preliminary data.</text>
</comment>